<sequence length="141" mass="15295">MAEETPPAKDRQENAMSGTRIDPGGETGRTHRRAPLRRPRPPAAAQARARAVSLLAGVISVITTIVVLVLAAHIVFVAFEANTSNDLVTWIGDRATDLAWQFKDVFQPDDRKVEVAVNYGLAAVVYLAIGRVLVALVRRLA</sequence>
<evidence type="ECO:0000256" key="2">
    <source>
        <dbReference type="SAM" id="Phobius"/>
    </source>
</evidence>
<feature type="transmembrane region" description="Helical" evidence="2">
    <location>
        <begin position="54"/>
        <end position="79"/>
    </location>
</feature>
<dbReference type="EMBL" id="JBHSXS010000015">
    <property type="protein sequence ID" value="MFC6882753.1"/>
    <property type="molecule type" value="Genomic_DNA"/>
</dbReference>
<evidence type="ECO:0000313" key="3">
    <source>
        <dbReference type="EMBL" id="MFC6882753.1"/>
    </source>
</evidence>
<protein>
    <submittedName>
        <fullName evidence="3">Uncharacterized protein</fullName>
    </submittedName>
</protein>
<feature type="transmembrane region" description="Helical" evidence="2">
    <location>
        <begin position="116"/>
        <end position="137"/>
    </location>
</feature>
<keyword evidence="4" id="KW-1185">Reference proteome</keyword>
<feature type="compositionally biased region" description="Basic residues" evidence="1">
    <location>
        <begin position="30"/>
        <end position="40"/>
    </location>
</feature>
<accession>A0ABW2CLT7</accession>
<keyword evidence="2" id="KW-1133">Transmembrane helix</keyword>
<feature type="compositionally biased region" description="Basic and acidic residues" evidence="1">
    <location>
        <begin position="1"/>
        <end position="13"/>
    </location>
</feature>
<name>A0ABW2CLT7_9ACTN</name>
<organism evidence="3 4">
    <name type="scientific">Actinomadura yumaensis</name>
    <dbReference type="NCBI Taxonomy" id="111807"/>
    <lineage>
        <taxon>Bacteria</taxon>
        <taxon>Bacillati</taxon>
        <taxon>Actinomycetota</taxon>
        <taxon>Actinomycetes</taxon>
        <taxon>Streptosporangiales</taxon>
        <taxon>Thermomonosporaceae</taxon>
        <taxon>Actinomadura</taxon>
    </lineage>
</organism>
<keyword evidence="2" id="KW-0472">Membrane</keyword>
<dbReference type="RefSeq" id="WP_378063532.1">
    <property type="nucleotide sequence ID" value="NZ_JBHSXS010000015.1"/>
</dbReference>
<evidence type="ECO:0000313" key="4">
    <source>
        <dbReference type="Proteomes" id="UP001596380"/>
    </source>
</evidence>
<keyword evidence="2" id="KW-0812">Transmembrane</keyword>
<proteinExistence type="predicted"/>
<evidence type="ECO:0000256" key="1">
    <source>
        <dbReference type="SAM" id="MobiDB-lite"/>
    </source>
</evidence>
<dbReference type="Proteomes" id="UP001596380">
    <property type="component" value="Unassembled WGS sequence"/>
</dbReference>
<reference evidence="4" key="1">
    <citation type="journal article" date="2019" name="Int. J. Syst. Evol. Microbiol.">
        <title>The Global Catalogue of Microorganisms (GCM) 10K type strain sequencing project: providing services to taxonomists for standard genome sequencing and annotation.</title>
        <authorList>
            <consortium name="The Broad Institute Genomics Platform"/>
            <consortium name="The Broad Institute Genome Sequencing Center for Infectious Disease"/>
            <person name="Wu L."/>
            <person name="Ma J."/>
        </authorList>
    </citation>
    <scope>NUCLEOTIDE SEQUENCE [LARGE SCALE GENOMIC DNA]</scope>
    <source>
        <strain evidence="4">JCM 3369</strain>
    </source>
</reference>
<comment type="caution">
    <text evidence="3">The sequence shown here is derived from an EMBL/GenBank/DDBJ whole genome shotgun (WGS) entry which is preliminary data.</text>
</comment>
<gene>
    <name evidence="3" type="ORF">ACFQKB_23560</name>
</gene>
<feature type="region of interest" description="Disordered" evidence="1">
    <location>
        <begin position="1"/>
        <end position="42"/>
    </location>
</feature>